<name>A0AAE0NDQ1_9PEZI</name>
<dbReference type="EMBL" id="JAULSN010000002">
    <property type="protein sequence ID" value="KAK3379606.1"/>
    <property type="molecule type" value="Genomic_DNA"/>
</dbReference>
<keyword evidence="3" id="KW-1185">Reference proteome</keyword>
<reference evidence="2" key="2">
    <citation type="submission" date="2023-06" db="EMBL/GenBank/DDBJ databases">
        <authorList>
            <consortium name="Lawrence Berkeley National Laboratory"/>
            <person name="Haridas S."/>
            <person name="Hensen N."/>
            <person name="Bonometti L."/>
            <person name="Westerberg I."/>
            <person name="Brannstrom I.O."/>
            <person name="Guillou S."/>
            <person name="Cros-Aarteil S."/>
            <person name="Calhoun S."/>
            <person name="Kuo A."/>
            <person name="Mondo S."/>
            <person name="Pangilinan J."/>
            <person name="Riley R."/>
            <person name="Labutti K."/>
            <person name="Andreopoulos B."/>
            <person name="Lipzen A."/>
            <person name="Chen C."/>
            <person name="Yanf M."/>
            <person name="Daum C."/>
            <person name="Ng V."/>
            <person name="Clum A."/>
            <person name="Steindorff A."/>
            <person name="Ohm R."/>
            <person name="Martin F."/>
            <person name="Silar P."/>
            <person name="Natvig D."/>
            <person name="Lalanne C."/>
            <person name="Gautier V."/>
            <person name="Ament-Velasquez S.L."/>
            <person name="Kruys A."/>
            <person name="Hutchinson M.I."/>
            <person name="Powell A.J."/>
            <person name="Barry K."/>
            <person name="Miller A.N."/>
            <person name="Grigoriev I.V."/>
            <person name="Debuchy R."/>
            <person name="Gladieux P."/>
            <person name="Thoren M.H."/>
            <person name="Johannesson H."/>
        </authorList>
    </citation>
    <scope>NUCLEOTIDE SEQUENCE</scope>
    <source>
        <strain evidence="2">CBS 958.72</strain>
    </source>
</reference>
<dbReference type="Proteomes" id="UP001287356">
    <property type="component" value="Unassembled WGS sequence"/>
</dbReference>
<feature type="transmembrane region" description="Helical" evidence="1">
    <location>
        <begin position="39"/>
        <end position="57"/>
    </location>
</feature>
<dbReference type="AlphaFoldDB" id="A0AAE0NDQ1"/>
<organism evidence="2 3">
    <name type="scientific">Lasiosphaeria ovina</name>
    <dbReference type="NCBI Taxonomy" id="92902"/>
    <lineage>
        <taxon>Eukaryota</taxon>
        <taxon>Fungi</taxon>
        <taxon>Dikarya</taxon>
        <taxon>Ascomycota</taxon>
        <taxon>Pezizomycotina</taxon>
        <taxon>Sordariomycetes</taxon>
        <taxon>Sordariomycetidae</taxon>
        <taxon>Sordariales</taxon>
        <taxon>Lasiosphaeriaceae</taxon>
        <taxon>Lasiosphaeria</taxon>
    </lineage>
</organism>
<gene>
    <name evidence="2" type="ORF">B0T24DRAFT_164019</name>
</gene>
<reference evidence="2" key="1">
    <citation type="journal article" date="2023" name="Mol. Phylogenet. Evol.">
        <title>Genome-scale phylogeny and comparative genomics of the fungal order Sordariales.</title>
        <authorList>
            <person name="Hensen N."/>
            <person name="Bonometti L."/>
            <person name="Westerberg I."/>
            <person name="Brannstrom I.O."/>
            <person name="Guillou S."/>
            <person name="Cros-Aarteil S."/>
            <person name="Calhoun S."/>
            <person name="Haridas S."/>
            <person name="Kuo A."/>
            <person name="Mondo S."/>
            <person name="Pangilinan J."/>
            <person name="Riley R."/>
            <person name="LaButti K."/>
            <person name="Andreopoulos B."/>
            <person name="Lipzen A."/>
            <person name="Chen C."/>
            <person name="Yan M."/>
            <person name="Daum C."/>
            <person name="Ng V."/>
            <person name="Clum A."/>
            <person name="Steindorff A."/>
            <person name="Ohm R.A."/>
            <person name="Martin F."/>
            <person name="Silar P."/>
            <person name="Natvig D.O."/>
            <person name="Lalanne C."/>
            <person name="Gautier V."/>
            <person name="Ament-Velasquez S.L."/>
            <person name="Kruys A."/>
            <person name="Hutchinson M.I."/>
            <person name="Powell A.J."/>
            <person name="Barry K."/>
            <person name="Miller A.N."/>
            <person name="Grigoriev I.V."/>
            <person name="Debuchy R."/>
            <person name="Gladieux P."/>
            <person name="Hiltunen Thoren M."/>
            <person name="Johannesson H."/>
        </authorList>
    </citation>
    <scope>NUCLEOTIDE SEQUENCE</scope>
    <source>
        <strain evidence="2">CBS 958.72</strain>
    </source>
</reference>
<keyword evidence="1" id="KW-0472">Membrane</keyword>
<evidence type="ECO:0000256" key="1">
    <source>
        <dbReference type="SAM" id="Phobius"/>
    </source>
</evidence>
<evidence type="ECO:0000313" key="3">
    <source>
        <dbReference type="Proteomes" id="UP001287356"/>
    </source>
</evidence>
<protein>
    <submittedName>
        <fullName evidence="2">Uncharacterized protein</fullName>
    </submittedName>
</protein>
<evidence type="ECO:0000313" key="2">
    <source>
        <dbReference type="EMBL" id="KAK3379606.1"/>
    </source>
</evidence>
<accession>A0AAE0NDQ1</accession>
<comment type="caution">
    <text evidence="2">The sequence shown here is derived from an EMBL/GenBank/DDBJ whole genome shotgun (WGS) entry which is preliminary data.</text>
</comment>
<proteinExistence type="predicted"/>
<sequence length="73" mass="8048">MIAVGGARCILSHILYLSTYARLSSGFSISLCIYVEKKLLLSMIILHVSICRAVFLVRHRSTKPEIAVVSRAA</sequence>
<keyword evidence="1" id="KW-0812">Transmembrane</keyword>
<keyword evidence="1" id="KW-1133">Transmembrane helix</keyword>